<organism evidence="1 2">
    <name type="scientific">Araneus ventricosus</name>
    <name type="common">Orbweaver spider</name>
    <name type="synonym">Epeira ventricosa</name>
    <dbReference type="NCBI Taxonomy" id="182803"/>
    <lineage>
        <taxon>Eukaryota</taxon>
        <taxon>Metazoa</taxon>
        <taxon>Ecdysozoa</taxon>
        <taxon>Arthropoda</taxon>
        <taxon>Chelicerata</taxon>
        <taxon>Arachnida</taxon>
        <taxon>Araneae</taxon>
        <taxon>Araneomorphae</taxon>
        <taxon>Entelegynae</taxon>
        <taxon>Araneoidea</taxon>
        <taxon>Araneidae</taxon>
        <taxon>Araneus</taxon>
    </lineage>
</organism>
<dbReference type="AlphaFoldDB" id="A0A4Y2HY34"/>
<evidence type="ECO:0000313" key="1">
    <source>
        <dbReference type="EMBL" id="GBM70444.1"/>
    </source>
</evidence>
<keyword evidence="2" id="KW-1185">Reference proteome</keyword>
<dbReference type="EMBL" id="BGPR01002252">
    <property type="protein sequence ID" value="GBM70444.1"/>
    <property type="molecule type" value="Genomic_DNA"/>
</dbReference>
<sequence length="132" mass="14769">MTSSNNCGSRPICASAHVAKFCRSSESAGNNWGSACFLYGYRCKIPCRIRHFDDSGIHIIHPASRAQLLPLMSRLPIVPCHFLQHGRGPRSMRVCHFVDDPPNSPFPQKRRSKFSIPFNEIGLCCAFSPFSM</sequence>
<comment type="caution">
    <text evidence="1">The sequence shown here is derived from an EMBL/GenBank/DDBJ whole genome shotgun (WGS) entry which is preliminary data.</text>
</comment>
<gene>
    <name evidence="1" type="ORF">AVEN_50715_1</name>
</gene>
<protein>
    <submittedName>
        <fullName evidence="1">Uncharacterized protein</fullName>
    </submittedName>
</protein>
<evidence type="ECO:0000313" key="2">
    <source>
        <dbReference type="Proteomes" id="UP000499080"/>
    </source>
</evidence>
<dbReference type="Proteomes" id="UP000499080">
    <property type="component" value="Unassembled WGS sequence"/>
</dbReference>
<name>A0A4Y2HY34_ARAVE</name>
<reference evidence="1 2" key="1">
    <citation type="journal article" date="2019" name="Sci. Rep.">
        <title>Orb-weaving spider Araneus ventricosus genome elucidates the spidroin gene catalogue.</title>
        <authorList>
            <person name="Kono N."/>
            <person name="Nakamura H."/>
            <person name="Ohtoshi R."/>
            <person name="Moran D.A.P."/>
            <person name="Shinohara A."/>
            <person name="Yoshida Y."/>
            <person name="Fujiwara M."/>
            <person name="Mori M."/>
            <person name="Tomita M."/>
            <person name="Arakawa K."/>
        </authorList>
    </citation>
    <scope>NUCLEOTIDE SEQUENCE [LARGE SCALE GENOMIC DNA]</scope>
</reference>
<proteinExistence type="predicted"/>
<accession>A0A4Y2HY34</accession>